<dbReference type="OrthoDB" id="9766423at2"/>
<evidence type="ECO:0000256" key="13">
    <source>
        <dbReference type="HAMAP-Rule" id="MF_00409"/>
    </source>
</evidence>
<dbReference type="InterPro" id="IPR003758">
    <property type="entry name" value="LpxK"/>
</dbReference>
<dbReference type="GO" id="GO:0009029">
    <property type="term" value="F:lipid-A 4'-kinase activity"/>
    <property type="evidence" value="ECO:0007669"/>
    <property type="project" value="UniProtKB-UniRule"/>
</dbReference>
<reference evidence="14 15" key="1">
    <citation type="submission" date="2018-04" db="EMBL/GenBank/DDBJ databases">
        <title>Genome sequencing of Gemmobacter.</title>
        <authorList>
            <person name="Yi H."/>
            <person name="Baek M.-G."/>
        </authorList>
    </citation>
    <scope>NUCLEOTIDE SEQUENCE [LARGE SCALE GENOMIC DNA]</scope>
    <source>
        <strain evidence="14 15">HYN0069</strain>
    </source>
</reference>
<evidence type="ECO:0000256" key="1">
    <source>
        <dbReference type="ARBA" id="ARBA00002274"/>
    </source>
</evidence>
<feature type="binding site" evidence="13">
    <location>
        <begin position="54"/>
        <end position="61"/>
    </location>
    <ligand>
        <name>ATP</name>
        <dbReference type="ChEBI" id="CHEBI:30616"/>
    </ligand>
</feature>
<keyword evidence="8 13" id="KW-0547">Nucleotide-binding</keyword>
<evidence type="ECO:0000256" key="12">
    <source>
        <dbReference type="ARBA" id="ARBA00029757"/>
    </source>
</evidence>
<keyword evidence="10 13" id="KW-0067">ATP-binding</keyword>
<keyword evidence="5 13" id="KW-0444">Lipid biosynthesis</keyword>
<evidence type="ECO:0000256" key="6">
    <source>
        <dbReference type="ARBA" id="ARBA00022556"/>
    </source>
</evidence>
<keyword evidence="15" id="KW-1185">Reference proteome</keyword>
<comment type="catalytic activity">
    <reaction evidence="13">
        <text>a lipid A disaccharide + ATP = a lipid IVA + ADP + H(+)</text>
        <dbReference type="Rhea" id="RHEA:67840"/>
        <dbReference type="ChEBI" id="CHEBI:15378"/>
        <dbReference type="ChEBI" id="CHEBI:30616"/>
        <dbReference type="ChEBI" id="CHEBI:176343"/>
        <dbReference type="ChEBI" id="CHEBI:176425"/>
        <dbReference type="ChEBI" id="CHEBI:456216"/>
        <dbReference type="EC" id="2.7.1.130"/>
    </reaction>
</comment>
<evidence type="ECO:0000313" key="15">
    <source>
        <dbReference type="Proteomes" id="UP000244496"/>
    </source>
</evidence>
<dbReference type="GO" id="GO:0009245">
    <property type="term" value="P:lipid A biosynthetic process"/>
    <property type="evidence" value="ECO:0007669"/>
    <property type="project" value="UniProtKB-UniRule"/>
</dbReference>
<dbReference type="SUPFAM" id="SSF52540">
    <property type="entry name" value="P-loop containing nucleoside triphosphate hydrolases"/>
    <property type="match status" value="1"/>
</dbReference>
<dbReference type="GO" id="GO:0005886">
    <property type="term" value="C:plasma membrane"/>
    <property type="evidence" value="ECO:0007669"/>
    <property type="project" value="TreeGrafter"/>
</dbReference>
<dbReference type="Pfam" id="PF02606">
    <property type="entry name" value="LpxK"/>
    <property type="match status" value="1"/>
</dbReference>
<dbReference type="PANTHER" id="PTHR42724">
    <property type="entry name" value="TETRAACYLDISACCHARIDE 4'-KINASE"/>
    <property type="match status" value="1"/>
</dbReference>
<keyword evidence="6 13" id="KW-0441">Lipid A biosynthesis</keyword>
<comment type="function">
    <text evidence="1 13">Transfers the gamma-phosphate of ATP to the 4'-position of a tetraacyldisaccharide 1-phosphate intermediate (termed DS-1-P) to form tetraacyldisaccharide 1,4'-bis-phosphate (lipid IVA).</text>
</comment>
<dbReference type="InterPro" id="IPR027417">
    <property type="entry name" value="P-loop_NTPase"/>
</dbReference>
<evidence type="ECO:0000256" key="4">
    <source>
        <dbReference type="ARBA" id="ARBA00016436"/>
    </source>
</evidence>
<dbReference type="HAMAP" id="MF_00409">
    <property type="entry name" value="LpxK"/>
    <property type="match status" value="1"/>
</dbReference>
<dbReference type="EMBL" id="CP028918">
    <property type="protein sequence ID" value="AWB47139.1"/>
    <property type="molecule type" value="Genomic_DNA"/>
</dbReference>
<dbReference type="GO" id="GO:0005524">
    <property type="term" value="F:ATP binding"/>
    <property type="evidence" value="ECO:0007669"/>
    <property type="project" value="UniProtKB-UniRule"/>
</dbReference>
<evidence type="ECO:0000256" key="8">
    <source>
        <dbReference type="ARBA" id="ARBA00022741"/>
    </source>
</evidence>
<dbReference type="EC" id="2.7.1.130" evidence="3 13"/>
<protein>
    <recommendedName>
        <fullName evidence="4 13">Tetraacyldisaccharide 4'-kinase</fullName>
        <ecNumber evidence="3 13">2.7.1.130</ecNumber>
    </recommendedName>
    <alternativeName>
        <fullName evidence="12 13">Lipid A 4'-kinase</fullName>
    </alternativeName>
</protein>
<keyword evidence="11 13" id="KW-0443">Lipid metabolism</keyword>
<comment type="similarity">
    <text evidence="13">Belongs to the LpxK family.</text>
</comment>
<proteinExistence type="inferred from homology"/>
<evidence type="ECO:0000256" key="3">
    <source>
        <dbReference type="ARBA" id="ARBA00012071"/>
    </source>
</evidence>
<gene>
    <name evidence="13" type="primary">lpxK</name>
    <name evidence="14" type="ORF">HYN69_00175</name>
</gene>
<dbReference type="RefSeq" id="WP_108433968.1">
    <property type="nucleotide sequence ID" value="NZ_CP028918.1"/>
</dbReference>
<dbReference type="UniPathway" id="UPA00359">
    <property type="reaction ID" value="UER00482"/>
</dbReference>
<evidence type="ECO:0000256" key="2">
    <source>
        <dbReference type="ARBA" id="ARBA00004870"/>
    </source>
</evidence>
<evidence type="ECO:0000256" key="5">
    <source>
        <dbReference type="ARBA" id="ARBA00022516"/>
    </source>
</evidence>
<dbReference type="Proteomes" id="UP000244496">
    <property type="component" value="Chromosome"/>
</dbReference>
<evidence type="ECO:0000256" key="9">
    <source>
        <dbReference type="ARBA" id="ARBA00022777"/>
    </source>
</evidence>
<evidence type="ECO:0000256" key="7">
    <source>
        <dbReference type="ARBA" id="ARBA00022679"/>
    </source>
</evidence>
<accession>A0A2S0UH45</accession>
<dbReference type="KEGG" id="geh:HYN69_00175"/>
<organism evidence="14 15">
    <name type="scientific">Paragemmobacter aquarius</name>
    <dbReference type="NCBI Taxonomy" id="2169400"/>
    <lineage>
        <taxon>Bacteria</taxon>
        <taxon>Pseudomonadati</taxon>
        <taxon>Pseudomonadota</taxon>
        <taxon>Alphaproteobacteria</taxon>
        <taxon>Rhodobacterales</taxon>
        <taxon>Paracoccaceae</taxon>
        <taxon>Paragemmobacter</taxon>
    </lineage>
</organism>
<evidence type="ECO:0000256" key="11">
    <source>
        <dbReference type="ARBA" id="ARBA00023098"/>
    </source>
</evidence>
<dbReference type="NCBIfam" id="TIGR00682">
    <property type="entry name" value="lpxK"/>
    <property type="match status" value="1"/>
</dbReference>
<keyword evidence="7 13" id="KW-0808">Transferase</keyword>
<evidence type="ECO:0000313" key="14">
    <source>
        <dbReference type="EMBL" id="AWB47139.1"/>
    </source>
</evidence>
<dbReference type="GO" id="GO:0009244">
    <property type="term" value="P:lipopolysaccharide core region biosynthetic process"/>
    <property type="evidence" value="ECO:0007669"/>
    <property type="project" value="TreeGrafter"/>
</dbReference>
<keyword evidence="9 13" id="KW-0418">Kinase</keyword>
<dbReference type="PANTHER" id="PTHR42724:SF1">
    <property type="entry name" value="TETRAACYLDISACCHARIDE 4'-KINASE, MITOCHONDRIAL-RELATED"/>
    <property type="match status" value="1"/>
</dbReference>
<sequence length="332" mass="35218">MRPPAFWFTPPDRPAWQARALAPLGLAYAAATASRMRQTGYAASVPVICIGNLNVGGTGKTPTAIALLERLASLGHAPHVVSRGYGGSALGPLRVDERTHPAALTGDEPLLLSAFAPTWVAKDRAAGVRAAEAAGASVVLLDDGFQNPAVQKTLSLIVVDAAVGFGNARCLPAGPLREPVAVGLARADLLLSIGPPEAQDRFRSQWPALPVPHLTGALQPLQMGMDWHGTRVIAFAGIGRPEKFFATLRAEGAEVIRTVALADHQPFAPSLLTRLELEAKARGAQLVTTEKDAVRLPASFRPKVLAFPVRLRLDDWATLDHRLKNLTPQAIS</sequence>
<name>A0A2S0UH45_9RHOB</name>
<dbReference type="AlphaFoldDB" id="A0A2S0UH45"/>
<evidence type="ECO:0000256" key="10">
    <source>
        <dbReference type="ARBA" id="ARBA00022840"/>
    </source>
</evidence>
<comment type="pathway">
    <text evidence="2 13">Glycolipid biosynthesis; lipid IV(A) biosynthesis; lipid IV(A) from (3R)-3-hydroxytetradecanoyl-[acyl-carrier-protein] and UDP-N-acetyl-alpha-D-glucosamine: step 6/6.</text>
</comment>